<dbReference type="Gene3D" id="3.40.50.1820">
    <property type="entry name" value="alpha/beta hydrolase"/>
    <property type="match status" value="1"/>
</dbReference>
<evidence type="ECO:0000256" key="3">
    <source>
        <dbReference type="ARBA" id="ARBA00022825"/>
    </source>
</evidence>
<dbReference type="Proteomes" id="UP000790580">
    <property type="component" value="Unassembled WGS sequence"/>
</dbReference>
<dbReference type="Gene3D" id="2.120.10.60">
    <property type="entry name" value="Tricorn protease N-terminal domain"/>
    <property type="match status" value="1"/>
</dbReference>
<dbReference type="PANTHER" id="PTHR42776">
    <property type="entry name" value="SERINE PEPTIDASE S9 FAMILY MEMBER"/>
    <property type="match status" value="1"/>
</dbReference>
<evidence type="ECO:0000259" key="4">
    <source>
        <dbReference type="Pfam" id="PF00326"/>
    </source>
</evidence>
<keyword evidence="7" id="KW-1185">Reference proteome</keyword>
<dbReference type="InterPro" id="IPR029058">
    <property type="entry name" value="AB_hydrolase_fold"/>
</dbReference>
<feature type="domain" description="Peptidase S9A N-terminal" evidence="5">
    <location>
        <begin position="55"/>
        <end position="331"/>
    </location>
</feature>
<evidence type="ECO:0000256" key="1">
    <source>
        <dbReference type="ARBA" id="ARBA00022670"/>
    </source>
</evidence>
<name>A0ABS6JR93_9BACI</name>
<dbReference type="PRINTS" id="PR00862">
    <property type="entry name" value="PROLIGOPTASE"/>
</dbReference>
<dbReference type="InterPro" id="IPR023302">
    <property type="entry name" value="Pept_S9A_N"/>
</dbReference>
<reference evidence="6 7" key="1">
    <citation type="submission" date="2021-06" db="EMBL/GenBank/DDBJ databases">
        <title>Bacillus sp. RD4P76, an endophyte from a halophyte.</title>
        <authorList>
            <person name="Sun J.-Q."/>
        </authorList>
    </citation>
    <scope>NUCLEOTIDE SEQUENCE [LARGE SCALE GENOMIC DNA]</scope>
    <source>
        <strain evidence="6 7">JCM 17098</strain>
    </source>
</reference>
<dbReference type="InterPro" id="IPR011042">
    <property type="entry name" value="6-blade_b-propeller_TolB-like"/>
</dbReference>
<dbReference type="InterPro" id="IPR001375">
    <property type="entry name" value="Peptidase_S9_cat"/>
</dbReference>
<protein>
    <submittedName>
        <fullName evidence="6">S9 family peptidase</fullName>
    </submittedName>
</protein>
<dbReference type="SUPFAM" id="SSF53474">
    <property type="entry name" value="alpha/beta-Hydrolases"/>
    <property type="match status" value="1"/>
</dbReference>
<accession>A0ABS6JR93</accession>
<dbReference type="PANTHER" id="PTHR42776:SF27">
    <property type="entry name" value="DIPEPTIDYL PEPTIDASE FAMILY MEMBER 6"/>
    <property type="match status" value="1"/>
</dbReference>
<dbReference type="InterPro" id="IPR002470">
    <property type="entry name" value="Peptidase_S9A"/>
</dbReference>
<feature type="domain" description="Peptidase S9 prolyl oligopeptidase catalytic" evidence="4">
    <location>
        <begin position="397"/>
        <end position="604"/>
    </location>
</feature>
<dbReference type="Pfam" id="PF00326">
    <property type="entry name" value="Peptidase_S9"/>
    <property type="match status" value="1"/>
</dbReference>
<keyword evidence="1" id="KW-0645">Protease</keyword>
<gene>
    <name evidence="6" type="ORF">KS407_05685</name>
</gene>
<proteinExistence type="predicted"/>
<dbReference type="RefSeq" id="WP_205160362.1">
    <property type="nucleotide sequence ID" value="NZ_JAHQCR010000023.1"/>
</dbReference>
<dbReference type="Gene3D" id="2.120.10.30">
    <property type="entry name" value="TolB, C-terminal domain"/>
    <property type="match status" value="1"/>
</dbReference>
<comment type="caution">
    <text evidence="6">The sequence shown here is derived from an EMBL/GenBank/DDBJ whole genome shotgun (WGS) entry which is preliminary data.</text>
</comment>
<dbReference type="Pfam" id="PF07676">
    <property type="entry name" value="PD40"/>
    <property type="match status" value="1"/>
</dbReference>
<organism evidence="6 7">
    <name type="scientific">Evansella alkalicola</name>
    <dbReference type="NCBI Taxonomy" id="745819"/>
    <lineage>
        <taxon>Bacteria</taxon>
        <taxon>Bacillati</taxon>
        <taxon>Bacillota</taxon>
        <taxon>Bacilli</taxon>
        <taxon>Bacillales</taxon>
        <taxon>Bacillaceae</taxon>
        <taxon>Evansella</taxon>
    </lineage>
</organism>
<evidence type="ECO:0000313" key="6">
    <source>
        <dbReference type="EMBL" id="MBU9720940.1"/>
    </source>
</evidence>
<dbReference type="EMBL" id="JAHQCR010000023">
    <property type="protein sequence ID" value="MBU9720940.1"/>
    <property type="molecule type" value="Genomic_DNA"/>
</dbReference>
<evidence type="ECO:0000259" key="5">
    <source>
        <dbReference type="Pfam" id="PF02897"/>
    </source>
</evidence>
<keyword evidence="2" id="KW-0378">Hydrolase</keyword>
<dbReference type="SUPFAM" id="SSF82171">
    <property type="entry name" value="DPP6 N-terminal domain-like"/>
    <property type="match status" value="1"/>
</dbReference>
<dbReference type="Pfam" id="PF02897">
    <property type="entry name" value="Peptidase_S9_N"/>
    <property type="match status" value="1"/>
</dbReference>
<keyword evidence="3" id="KW-0720">Serine protease</keyword>
<sequence>MKKYTIEQFINTETVVNNAPSANREKIIFTSDRSGVFNVYSIPSNGGEAKQLTNSKEDACYAISFVPQPGDNRFLYLSDQGGNEILHIYLQKEDGTTRDLTPDKEERATFFQWAPDGKSFLYGSNKRDPKFADVYSMDIDTFEKRLIFKNELGVEFSAISKDYETLALTKFDNANSSHMYIFHINTGKLEALTSHKDTDIQYAPQAFSEDGKYLYYITDKDHEFLYASKMHLETGEVEVVYKTDWHVEDLSFTHNHTYIKLSINRDAHTDVKIFHTGTNNEVTLPELPDGQITSVNFSLDEKIMTFLLNGSNSPSNLYVYNLEKNKLDKLTNTLNPEIDPADLVKAEVVRYPSFDGLEIPSIYYKPKDIKPGDKIPALVWVHGGPGGQSRVDYNPLLQYLANHGYAVIAVNNRGSSGYGKTFFKMADLKHGEVDLADCIESKSFLASTGYIDENRIGIIGGSYGGYMTLAALAFQPEEFQVGVDIFGVSNWVRTLKSIPSWWETMREALYKKIGDPFTSEEYLKSISPLFHADKIRKPLIVLQGSNDPRVLKVESDEIVDIVRNNGVPIEYLVFEDEGHGFSKKINRITGFKAILEFLNKHLKGKQA</sequence>
<dbReference type="InterPro" id="IPR011659">
    <property type="entry name" value="WD40"/>
</dbReference>
<evidence type="ECO:0000313" key="7">
    <source>
        <dbReference type="Proteomes" id="UP000790580"/>
    </source>
</evidence>
<evidence type="ECO:0000256" key="2">
    <source>
        <dbReference type="ARBA" id="ARBA00022801"/>
    </source>
</evidence>